<dbReference type="EMBL" id="AHHD01000815">
    <property type="protein sequence ID" value="EKG09011.1"/>
    <property type="molecule type" value="Genomic_DNA"/>
</dbReference>
<comment type="caution">
    <text evidence="1">The sequence shown here is derived from an EMBL/GenBank/DDBJ whole genome shotgun (WGS) entry which is preliminary data.</text>
</comment>
<name>K2QGY6_MACPH</name>
<accession>K2QGY6</accession>
<dbReference type="HOGENOM" id="CLU_3420626_0_0_1"/>
<dbReference type="Proteomes" id="UP000007129">
    <property type="component" value="Unassembled WGS sequence"/>
</dbReference>
<evidence type="ECO:0000313" key="2">
    <source>
        <dbReference type="Proteomes" id="UP000007129"/>
    </source>
</evidence>
<dbReference type="InParanoid" id="K2QGY6"/>
<gene>
    <name evidence="1" type="ORF">MPH_14016</name>
</gene>
<evidence type="ECO:0000313" key="1">
    <source>
        <dbReference type="EMBL" id="EKG09011.1"/>
    </source>
</evidence>
<dbReference type="AlphaFoldDB" id="K2QGY6"/>
<sequence>PILRRSTNIPIRPIRLRKVPNTYTT</sequence>
<feature type="non-terminal residue" evidence="1">
    <location>
        <position position="1"/>
    </location>
</feature>
<reference evidence="1 2" key="1">
    <citation type="journal article" date="2012" name="BMC Genomics">
        <title>Tools to kill: Genome of one of the most destructive plant pathogenic fungi Macrophomina phaseolina.</title>
        <authorList>
            <person name="Islam M.S."/>
            <person name="Haque M.S."/>
            <person name="Islam M.M."/>
            <person name="Emdad E.M."/>
            <person name="Halim A."/>
            <person name="Hossen Q.M.M."/>
            <person name="Hossain M.Z."/>
            <person name="Ahmed B."/>
            <person name="Rahim S."/>
            <person name="Rahman M.S."/>
            <person name="Alam M.M."/>
            <person name="Hou S."/>
            <person name="Wan X."/>
            <person name="Saito J.A."/>
            <person name="Alam M."/>
        </authorList>
    </citation>
    <scope>NUCLEOTIDE SEQUENCE [LARGE SCALE GENOMIC DNA]</scope>
    <source>
        <strain evidence="1 2">MS6</strain>
    </source>
</reference>
<proteinExistence type="predicted"/>
<protein>
    <submittedName>
        <fullName evidence="1">Uncharacterized protein</fullName>
    </submittedName>
</protein>
<dbReference type="VEuPathDB" id="FungiDB:MPH_14016"/>
<organism evidence="1 2">
    <name type="scientific">Macrophomina phaseolina (strain MS6)</name>
    <name type="common">Charcoal rot fungus</name>
    <dbReference type="NCBI Taxonomy" id="1126212"/>
    <lineage>
        <taxon>Eukaryota</taxon>
        <taxon>Fungi</taxon>
        <taxon>Dikarya</taxon>
        <taxon>Ascomycota</taxon>
        <taxon>Pezizomycotina</taxon>
        <taxon>Dothideomycetes</taxon>
        <taxon>Dothideomycetes incertae sedis</taxon>
        <taxon>Botryosphaeriales</taxon>
        <taxon>Botryosphaeriaceae</taxon>
        <taxon>Macrophomina</taxon>
    </lineage>
</organism>